<dbReference type="SUPFAM" id="SSF49265">
    <property type="entry name" value="Fibronectin type III"/>
    <property type="match status" value="1"/>
</dbReference>
<dbReference type="RefSeq" id="WP_051706935.1">
    <property type="nucleotide sequence ID" value="NZ_HF545617.1"/>
</dbReference>
<dbReference type="InterPro" id="IPR052798">
    <property type="entry name" value="Giardia_VSA"/>
</dbReference>
<proteinExistence type="predicted"/>
<dbReference type="EMBL" id="HF545617">
    <property type="protein sequence ID" value="CCO06220.1"/>
    <property type="molecule type" value="Genomic_DNA"/>
</dbReference>
<dbReference type="InterPro" id="IPR036116">
    <property type="entry name" value="FN3_sf"/>
</dbReference>
<dbReference type="PANTHER" id="PTHR23275:SF100">
    <property type="entry name" value="EGF-LIKE DOMAIN-CONTAINING PROTEIN"/>
    <property type="match status" value="1"/>
</dbReference>
<feature type="chain" id="PRO_5046493441" description="Fibronectin type-III domain-containing protein" evidence="1">
    <location>
        <begin position="25"/>
        <end position="1315"/>
    </location>
</feature>
<evidence type="ECO:0000259" key="2">
    <source>
        <dbReference type="PROSITE" id="PS50853"/>
    </source>
</evidence>
<keyword evidence="4" id="KW-1185">Reference proteome</keyword>
<reference evidence="3 4" key="1">
    <citation type="journal article" date="2014" name="Int. J. Syst. Evol. Microbiol.">
        <title>Complete genome of a new Firmicutes species belonging to the dominant human colonic microbiota ('Ruminococcus bicirculans') reveals two chromosomes and a selective capacity to utilize plant glucans.</title>
        <authorList>
            <consortium name="NISC Comparative Sequencing Program"/>
            <person name="Wegmann U."/>
            <person name="Louis P."/>
            <person name="Goesmann A."/>
            <person name="Henrissat B."/>
            <person name="Duncan S.H."/>
            <person name="Flint H.J."/>
        </authorList>
    </citation>
    <scope>NUCLEOTIDE SEQUENCE [LARGE SCALE GENOMIC DNA]</scope>
    <source>
        <strain evidence="3 4">80/3</strain>
    </source>
</reference>
<dbReference type="InterPro" id="IPR013783">
    <property type="entry name" value="Ig-like_fold"/>
</dbReference>
<evidence type="ECO:0000313" key="4">
    <source>
        <dbReference type="Proteomes" id="UP000027600"/>
    </source>
</evidence>
<dbReference type="PROSITE" id="PS50853">
    <property type="entry name" value="FN3"/>
    <property type="match status" value="1"/>
</dbReference>
<dbReference type="PANTHER" id="PTHR23275">
    <property type="entry name" value="CABRIOLET.-RELATED"/>
    <property type="match status" value="1"/>
</dbReference>
<evidence type="ECO:0000313" key="3">
    <source>
        <dbReference type="EMBL" id="CCO06220.1"/>
    </source>
</evidence>
<evidence type="ECO:0000256" key="1">
    <source>
        <dbReference type="SAM" id="SignalP"/>
    </source>
</evidence>
<keyword evidence="1" id="KW-0732">Signal</keyword>
<accession>A0ABM9QJL2</accession>
<protein>
    <recommendedName>
        <fullName evidence="2">Fibronectin type-III domain-containing protein</fullName>
    </recommendedName>
</protein>
<sequence length="1315" mass="141994">MNMKKRMLSIVLSGAMAVSTAVSAGSFSAFAVAQCVAYSGSNVNDQDYVQWSDTVKSYLTVCDNGNYMRVQSGAIEGKLLVEYYSSDFEPLSTKLIDNELPIFGAFYDSGNNYYVLSGQENPKQNDSLEVFRITKYDKNWNKIKSCGLYGANTTVPFDAGSARMTHSGDHLLVRTCHEMYKSSDGNNHQSNVTIEVDMPSMTITDSYTGIMNVDYGYVSHSFNQFIKTDGNHIVALDHGDAHPRSAVLVKYNSDFTTGKFFPSYFEQVSNIDVVTYPEYTAGHYNYTGAAIGGFDVSSSSYIVAQSTVDLDYINTSETRNVYVSAVSKDLSTNKLNKITSYAEGTDSASAPQLVKINNNSFLLLWSRDTKVSCVKLNADGTVNGSIHTFEGSLSDCQPVIKNGRAVWYVYDKNNVTFNSLNLSNLDDIKTVDVKTGHDYETKYASKTDGTVTQTCKSCGYVNKFTVPTSTTVYWRTDLSNTSFSSVLSKTQFSVGDSIDFWLYDDTDYTVEFSDRSMVSVNKLENYANDIRRITFKNGGSLTVKIYPTYNPSVAKTYKFTCGCTSHTYGNAVITKQPTCTSEGTKTKTCTKCNATVTETIPKTSHKYANTVVAPTCTTDGYTLHKCSACGTSYKDNTTKATGHSYGNSVVTKQPTCTSEGTAIKTCTKCNATVTETIPKTSHKYADTVVAPTCTTDGYTLHKCSVCGTSYKDSTTNATGHSYGNSVVTKQPTCTSEGTAIKTCTKCNATVTETIPKASHKYADTVVAPTCTTNGYTLHKCSVCGTSYKDSTTNATGHSYGNSVVTKQPTCTSEGTAIKTCTKCNATVTETIPKTSHKYADTVVAPTCTTDGYTLHKCSVCGTSYKDSTTNATGHSYGNSVVTKQPTCTSEGTAIKTCTKCNATVTETIPKASHKYADTVVAPTCTTNGYTLHKCSVCGTSYKDSTTNATGHSYGNSVVTKQPTCTSEGTKIKTCTKCNVTVTEKLPAKGHTAVTDKGYPATCTTAGKTDGSHCSVCNTVIKVQTVIYATGHKSSGWIVDKAASIGVKGSKHKECTVCKKVLETAEIPALSRISISKASVTLSTSTYAYDGKAKKPGVTVKLNGKTLKNGTDYTVSYSNNTKVGTATVKITGKGNYTGSVSKTYNIKNNFKKATISGISNKSYTGKNITQSFTVKYNGKTLKKGTDYTVSYLSNKNIGTATVKVTGKGSYAGTITKTFKINPAKQEIQKLTAKSKAFFVDWAQKGSATGYEIQYATNSKFTSAKKVTITNNKTDKTTISKLSGKKKYYVRVRSYTTVKGTKYYGAWSASKSVTTKK</sequence>
<dbReference type="InterPro" id="IPR003961">
    <property type="entry name" value="FN3_dom"/>
</dbReference>
<organism evidence="3 4">
    <name type="scientific">Ruminococcus bicirculans</name>
    <name type="common">ex Wegman et al. 2014</name>
    <dbReference type="NCBI Taxonomy" id="1160721"/>
    <lineage>
        <taxon>Bacteria</taxon>
        <taxon>Bacillati</taxon>
        <taxon>Bacillota</taxon>
        <taxon>Clostridia</taxon>
        <taxon>Eubacteriales</taxon>
        <taxon>Oscillospiraceae</taxon>
        <taxon>Ruminococcus</taxon>
    </lineage>
</organism>
<feature type="domain" description="Fibronectin type-III" evidence="2">
    <location>
        <begin position="1220"/>
        <end position="1315"/>
    </location>
</feature>
<dbReference type="Gene3D" id="2.60.40.10">
    <property type="entry name" value="Immunoglobulins"/>
    <property type="match status" value="1"/>
</dbReference>
<dbReference type="Gene3D" id="1.20.50.40">
    <property type="match status" value="1"/>
</dbReference>
<name>A0ABM9QJL2_9FIRM</name>
<feature type="signal peptide" evidence="1">
    <location>
        <begin position="1"/>
        <end position="24"/>
    </location>
</feature>
<dbReference type="CDD" id="cd00063">
    <property type="entry name" value="FN3"/>
    <property type="match status" value="1"/>
</dbReference>
<dbReference type="Proteomes" id="UP000027600">
    <property type="component" value="Chromosome II"/>
</dbReference>
<gene>
    <name evidence="3" type="ORF">RBI_II00464</name>
</gene>